<proteinExistence type="predicted"/>
<evidence type="ECO:0000313" key="2">
    <source>
        <dbReference type="Proteomes" id="UP000283387"/>
    </source>
</evidence>
<dbReference type="EMBL" id="RAPN01000002">
    <property type="protein sequence ID" value="RKD88335.1"/>
    <property type="molecule type" value="Genomic_DNA"/>
</dbReference>
<comment type="caution">
    <text evidence="1">The sequence shown here is derived from an EMBL/GenBank/DDBJ whole genome shotgun (WGS) entry which is preliminary data.</text>
</comment>
<reference evidence="1 2" key="1">
    <citation type="submission" date="2018-09" db="EMBL/GenBank/DDBJ databases">
        <title>Genomic Encyclopedia of Archaeal and Bacterial Type Strains, Phase II (KMG-II): from individual species to whole genera.</title>
        <authorList>
            <person name="Goeker M."/>
        </authorList>
    </citation>
    <scope>NUCLEOTIDE SEQUENCE [LARGE SCALE GENOMIC DNA]</scope>
    <source>
        <strain evidence="1 2">DSM 27148</strain>
    </source>
</reference>
<protein>
    <submittedName>
        <fullName evidence="1">Uncharacterized protein</fullName>
    </submittedName>
</protein>
<evidence type="ECO:0000313" key="1">
    <source>
        <dbReference type="EMBL" id="RKD88335.1"/>
    </source>
</evidence>
<organism evidence="1 2">
    <name type="scientific">Mangrovibacterium diazotrophicum</name>
    <dbReference type="NCBI Taxonomy" id="1261403"/>
    <lineage>
        <taxon>Bacteria</taxon>
        <taxon>Pseudomonadati</taxon>
        <taxon>Bacteroidota</taxon>
        <taxon>Bacteroidia</taxon>
        <taxon>Marinilabiliales</taxon>
        <taxon>Prolixibacteraceae</taxon>
        <taxon>Mangrovibacterium</taxon>
    </lineage>
</organism>
<gene>
    <name evidence="1" type="ORF">BC643_3482</name>
</gene>
<keyword evidence="2" id="KW-1185">Reference proteome</keyword>
<dbReference type="AlphaFoldDB" id="A0A419VYL3"/>
<name>A0A419VYL3_9BACT</name>
<dbReference type="RefSeq" id="WP_120274504.1">
    <property type="nucleotide sequence ID" value="NZ_RAPN01000002.1"/>
</dbReference>
<sequence>MKNIFLSLLLILQIPGNSSTQDFRNVSFGMSKVEVKTAESADLIADQDNMIVYSDQIASIDVSVVYVFTDGLLTEGMLVSAEKYSNSNQYYEDYLRLKSLLSEKYGKAVNNENWNNTQYKESPANIGTALSLGQVSFLSKWEDDPRIKVSLLLQGKNHKVNLIVKYTNP</sequence>
<accession>A0A419VYL3</accession>
<dbReference type="Proteomes" id="UP000283387">
    <property type="component" value="Unassembled WGS sequence"/>
</dbReference>